<dbReference type="InterPro" id="IPR009057">
    <property type="entry name" value="Homeodomain-like_sf"/>
</dbReference>
<dbReference type="Proteomes" id="UP000515152">
    <property type="component" value="Chromosome 14"/>
</dbReference>
<organism evidence="4 5">
    <name type="scientific">Clupea harengus</name>
    <name type="common">Atlantic herring</name>
    <dbReference type="NCBI Taxonomy" id="7950"/>
    <lineage>
        <taxon>Eukaryota</taxon>
        <taxon>Metazoa</taxon>
        <taxon>Chordata</taxon>
        <taxon>Craniata</taxon>
        <taxon>Vertebrata</taxon>
        <taxon>Euteleostomi</taxon>
        <taxon>Actinopterygii</taxon>
        <taxon>Neopterygii</taxon>
        <taxon>Teleostei</taxon>
        <taxon>Clupei</taxon>
        <taxon>Clupeiformes</taxon>
        <taxon>Clupeoidei</taxon>
        <taxon>Clupeidae</taxon>
        <taxon>Clupea</taxon>
    </lineage>
</organism>
<gene>
    <name evidence="5" type="primary">mis18bp1</name>
</gene>
<feature type="region of interest" description="Disordered" evidence="1">
    <location>
        <begin position="967"/>
        <end position="998"/>
    </location>
</feature>
<feature type="compositionally biased region" description="Basic residues" evidence="1">
    <location>
        <begin position="605"/>
        <end position="616"/>
    </location>
</feature>
<dbReference type="RefSeq" id="XP_012682298.2">
    <property type="nucleotide sequence ID" value="XM_012826844.3"/>
</dbReference>
<protein>
    <submittedName>
        <fullName evidence="5">Mis18-binding protein 1</fullName>
    </submittedName>
</protein>
<feature type="compositionally biased region" description="Basic and acidic residues" evidence="1">
    <location>
        <begin position="638"/>
        <end position="649"/>
    </location>
</feature>
<evidence type="ECO:0000259" key="3">
    <source>
        <dbReference type="PROSITE" id="PS51293"/>
    </source>
</evidence>
<feature type="compositionally biased region" description="Polar residues" evidence="1">
    <location>
        <begin position="694"/>
        <end position="708"/>
    </location>
</feature>
<feature type="domain" description="Myb-like" evidence="2">
    <location>
        <begin position="781"/>
        <end position="831"/>
    </location>
</feature>
<feature type="region of interest" description="Disordered" evidence="1">
    <location>
        <begin position="830"/>
        <end position="856"/>
    </location>
</feature>
<feature type="region of interest" description="Disordered" evidence="1">
    <location>
        <begin position="162"/>
        <end position="242"/>
    </location>
</feature>
<dbReference type="InterPro" id="IPR017884">
    <property type="entry name" value="SANT_dom"/>
</dbReference>
<feature type="domain" description="SANT" evidence="3">
    <location>
        <begin position="784"/>
        <end position="831"/>
    </location>
</feature>
<feature type="compositionally biased region" description="Basic residues" evidence="1">
    <location>
        <begin position="731"/>
        <end position="742"/>
    </location>
</feature>
<dbReference type="OrthoDB" id="118550at2759"/>
<feature type="region of interest" description="Disordered" evidence="1">
    <location>
        <begin position="566"/>
        <end position="745"/>
    </location>
</feature>
<dbReference type="CTD" id="55320"/>
<dbReference type="PROSITE" id="PS50090">
    <property type="entry name" value="MYB_LIKE"/>
    <property type="match status" value="1"/>
</dbReference>
<evidence type="ECO:0000256" key="1">
    <source>
        <dbReference type="SAM" id="MobiDB-lite"/>
    </source>
</evidence>
<dbReference type="GO" id="GO:0000775">
    <property type="term" value="C:chromosome, centromeric region"/>
    <property type="evidence" value="ECO:0007669"/>
    <property type="project" value="TreeGrafter"/>
</dbReference>
<dbReference type="PROSITE" id="PS51293">
    <property type="entry name" value="SANT"/>
    <property type="match status" value="1"/>
</dbReference>
<evidence type="ECO:0000313" key="4">
    <source>
        <dbReference type="Proteomes" id="UP000515152"/>
    </source>
</evidence>
<dbReference type="InterPro" id="IPR039110">
    <property type="entry name" value="KNL2-like"/>
</dbReference>
<feature type="region of interest" description="Disordered" evidence="1">
    <location>
        <begin position="1012"/>
        <end position="1032"/>
    </location>
</feature>
<dbReference type="SUPFAM" id="SSF46689">
    <property type="entry name" value="Homeodomain-like"/>
    <property type="match status" value="1"/>
</dbReference>
<evidence type="ECO:0000313" key="5">
    <source>
        <dbReference type="RefSeq" id="XP_012682298.2"/>
    </source>
</evidence>
<reference evidence="5" key="1">
    <citation type="submission" date="2025-08" db="UniProtKB">
        <authorList>
            <consortium name="RefSeq"/>
        </authorList>
    </citation>
    <scope>IDENTIFICATION</scope>
</reference>
<feature type="region of interest" description="Disordered" evidence="1">
    <location>
        <begin position="504"/>
        <end position="526"/>
    </location>
</feature>
<dbReference type="Gene3D" id="1.10.10.60">
    <property type="entry name" value="Homeodomain-like"/>
    <property type="match status" value="1"/>
</dbReference>
<dbReference type="AlphaFoldDB" id="A0A6P3VVF4"/>
<evidence type="ECO:0000259" key="2">
    <source>
        <dbReference type="PROSITE" id="PS50090"/>
    </source>
</evidence>
<feature type="compositionally biased region" description="Polar residues" evidence="1">
    <location>
        <begin position="830"/>
        <end position="839"/>
    </location>
</feature>
<dbReference type="KEGG" id="char:105899644"/>
<feature type="compositionally biased region" description="Polar residues" evidence="1">
    <location>
        <begin position="576"/>
        <end position="596"/>
    </location>
</feature>
<feature type="compositionally biased region" description="Acidic residues" evidence="1">
    <location>
        <begin position="1021"/>
        <end position="1032"/>
    </location>
</feature>
<dbReference type="CDD" id="cd00167">
    <property type="entry name" value="SANT"/>
    <property type="match status" value="1"/>
</dbReference>
<sequence length="1032" mass="115784">MFLSPSKCNIYRAHDPSYYQHVSRHTTPMNVYTHGKDSAKLKGIYRDGDRQPSMGTLHGREVLSSTARDDSSPDLSCALSCITENGRALRGETSIHPAVTAMRETGFSRRETPVKIFARMKAKLSNQNTPLKSTRAHEDLTPAHRLLRAQTDFEKMDIEQYPPSVDDTDAFTLSPPDSPGGSTTSEMDSGEPEAGFHGGHNNVKVIERSTPAKGSDPVRASTEPVVPSADERQRNGTPGSIRRGCRVVLERMPVMQSPAKIFAMMKKEERRPLKLNLLNQMSENKENVKAMEPFMDIPVAETHHIHNEVGAACSDKSVCGSQSESISPIALQKSSNANRAFFSPRACVSAQNVDDSMLLGSPRLAIPQKQRADSNNHDPRMIEGIQLKDWVLKLSDRRLYVDGKRVDTKIPWHSNSIAERIASNILKTVSGSTYILIGKMSNKYPSELPQWFLKKFVGGFAPMWKEYLQTYLTECKGLNLGTQETFVPSKRKKLPLKETKPEKPLTPKCLYATPPQGPQGDSLKLSRSGRLIKPPLDYWRGGRIVVDKDLNVTVLEDYTIVQTPTRRVAQEKPQHMQGTKKSTATQKETCRSVSSQDEAEVGLIRKAKPHQRRMGHPARDKALSQTQENSPFAVPQTQERHLQESEQRVLRRSSRRSASVSPPADQDQTNTHNPVFQDKGEGPVKAHRGRTQKQESAPWSDPDQSLPRSSHLRSKRIPSDGEQQVMGPPKSRPKRRSRKKKVLYVDDNASDVSSEDFMSDRDSALLKRKPKGKKGTGKETREEVYNGNWTDQELQKLHEAINYFPKHTPTFWVNVAMEVGSRSPEECQEQYSAKQQNALTRPRARQKKPQTNEGAVKVSVPQISAKAGTLRRKKEIRNVLDHLPKDDLDDVFTSSPMQKRVKKLPTFSDCGGGPMGQLANPQTPSSSSSMFVGVKTPKCLHISPGMFPSINRNNNDKYVFHFQNEMKTGRGRGTKASTKSDKKNYTPSPVKRTEKKRVAEDDSFVVWQMFSQKEAPSVPNEESDEDYYFSDA</sequence>
<accession>A0A6P3VVF4</accession>
<dbReference type="GeneID" id="105899644"/>
<dbReference type="InterPro" id="IPR015216">
    <property type="entry name" value="SANTA"/>
</dbReference>
<dbReference type="PANTHER" id="PTHR16124:SF3">
    <property type="entry name" value="MIS18-BINDING PROTEIN 1"/>
    <property type="match status" value="1"/>
</dbReference>
<dbReference type="SMART" id="SM00717">
    <property type="entry name" value="SANT"/>
    <property type="match status" value="1"/>
</dbReference>
<keyword evidence="4" id="KW-1185">Reference proteome</keyword>
<proteinExistence type="predicted"/>
<name>A0A6P3VVF4_CLUHA</name>
<dbReference type="InterPro" id="IPR001005">
    <property type="entry name" value="SANT/Myb"/>
</dbReference>
<dbReference type="Pfam" id="PF09133">
    <property type="entry name" value="SANTA"/>
    <property type="match status" value="1"/>
</dbReference>
<dbReference type="PANTHER" id="PTHR16124">
    <property type="entry name" value="MIS18-BINDING PROTEIN 1"/>
    <property type="match status" value="1"/>
</dbReference>